<reference evidence="1" key="1">
    <citation type="journal article" date="2020" name="Stud. Mycol.">
        <title>101 Dothideomycetes genomes: a test case for predicting lifestyles and emergence of pathogens.</title>
        <authorList>
            <person name="Haridas S."/>
            <person name="Albert R."/>
            <person name="Binder M."/>
            <person name="Bloem J."/>
            <person name="Labutti K."/>
            <person name="Salamov A."/>
            <person name="Andreopoulos B."/>
            <person name="Baker S."/>
            <person name="Barry K."/>
            <person name="Bills G."/>
            <person name="Bluhm B."/>
            <person name="Cannon C."/>
            <person name="Castanera R."/>
            <person name="Culley D."/>
            <person name="Daum C."/>
            <person name="Ezra D."/>
            <person name="Gonzalez J."/>
            <person name="Henrissat B."/>
            <person name="Kuo A."/>
            <person name="Liang C."/>
            <person name="Lipzen A."/>
            <person name="Lutzoni F."/>
            <person name="Magnuson J."/>
            <person name="Mondo S."/>
            <person name="Nolan M."/>
            <person name="Ohm R."/>
            <person name="Pangilinan J."/>
            <person name="Park H.-J."/>
            <person name="Ramirez L."/>
            <person name="Alfaro M."/>
            <person name="Sun H."/>
            <person name="Tritt A."/>
            <person name="Yoshinaga Y."/>
            <person name="Zwiers L.-H."/>
            <person name="Turgeon B."/>
            <person name="Goodwin S."/>
            <person name="Spatafora J."/>
            <person name="Crous P."/>
            <person name="Grigoriev I."/>
        </authorList>
    </citation>
    <scope>NUCLEOTIDE SEQUENCE</scope>
    <source>
        <strain evidence="1">ATCC 74209</strain>
    </source>
</reference>
<name>A0A9P4JCG6_9PLEO</name>
<organism evidence="1 2">
    <name type="scientific">Delitschia confertaspora ATCC 74209</name>
    <dbReference type="NCBI Taxonomy" id="1513339"/>
    <lineage>
        <taxon>Eukaryota</taxon>
        <taxon>Fungi</taxon>
        <taxon>Dikarya</taxon>
        <taxon>Ascomycota</taxon>
        <taxon>Pezizomycotina</taxon>
        <taxon>Dothideomycetes</taxon>
        <taxon>Pleosporomycetidae</taxon>
        <taxon>Pleosporales</taxon>
        <taxon>Delitschiaceae</taxon>
        <taxon>Delitschia</taxon>
    </lineage>
</organism>
<dbReference type="EMBL" id="ML994327">
    <property type="protein sequence ID" value="KAF2196773.1"/>
    <property type="molecule type" value="Genomic_DNA"/>
</dbReference>
<evidence type="ECO:0000313" key="2">
    <source>
        <dbReference type="Proteomes" id="UP000799536"/>
    </source>
</evidence>
<accession>A0A9P4JCG6</accession>
<protein>
    <submittedName>
        <fullName evidence="1">Uncharacterized protein</fullName>
    </submittedName>
</protein>
<evidence type="ECO:0000313" key="1">
    <source>
        <dbReference type="EMBL" id="KAF2196773.1"/>
    </source>
</evidence>
<dbReference type="AlphaFoldDB" id="A0A9P4JCG6"/>
<dbReference type="Proteomes" id="UP000799536">
    <property type="component" value="Unassembled WGS sequence"/>
</dbReference>
<proteinExistence type="predicted"/>
<comment type="caution">
    <text evidence="1">The sequence shown here is derived from an EMBL/GenBank/DDBJ whole genome shotgun (WGS) entry which is preliminary data.</text>
</comment>
<gene>
    <name evidence="1" type="ORF">GQ43DRAFT_240369</name>
</gene>
<sequence>MSVEKDLQKTIKIIYTFKLYFRLIRFPTIDTAVWSYVEEKRPTMQTELHRKFLKNWSREAQRKIKVMERDRVTNIDSSQLSPAYKDISFIIIRYEKGLEPGTLFQMKHLHLLRFTLSLRTPLPNSVYTLEEGLLPIDVSIVSNTFLRKDFQFLHIIHLNLVGEVVRT</sequence>
<keyword evidence="2" id="KW-1185">Reference proteome</keyword>